<evidence type="ECO:0000313" key="1">
    <source>
        <dbReference type="EMBL" id="KAJ9104217.1"/>
    </source>
</evidence>
<sequence length="173" mass="19100">MSTTGATSNLKQADVCQDCLPEPEASRKPEPDQNATPELRSQGQVSAKQEEDVEDPSTFKPLDLGIGPAITIEYCDRCRWAPRASWTATELFLTFPSPAITSITLTPAVEHSGRFRVWLKLPSESEARLMWDRKIEGGFPELKVLKQRIRNVVQPNQSLGHSDKPGTAVVPSS</sequence>
<organism evidence="1 2">
    <name type="scientific">Naganishia cerealis</name>
    <dbReference type="NCBI Taxonomy" id="610337"/>
    <lineage>
        <taxon>Eukaryota</taxon>
        <taxon>Fungi</taxon>
        <taxon>Dikarya</taxon>
        <taxon>Basidiomycota</taxon>
        <taxon>Agaricomycotina</taxon>
        <taxon>Tremellomycetes</taxon>
        <taxon>Filobasidiales</taxon>
        <taxon>Filobasidiaceae</taxon>
        <taxon>Naganishia</taxon>
    </lineage>
</organism>
<dbReference type="Proteomes" id="UP001241377">
    <property type="component" value="Unassembled WGS sequence"/>
</dbReference>
<reference evidence="1" key="1">
    <citation type="submission" date="2023-04" db="EMBL/GenBank/DDBJ databases">
        <title>Draft Genome sequencing of Naganishia species isolated from polar environments using Oxford Nanopore Technology.</title>
        <authorList>
            <person name="Leo P."/>
            <person name="Venkateswaran K."/>
        </authorList>
    </citation>
    <scope>NUCLEOTIDE SEQUENCE</scope>
    <source>
        <strain evidence="1">MNA-CCFEE 5261</strain>
    </source>
</reference>
<comment type="caution">
    <text evidence="1">The sequence shown here is derived from an EMBL/GenBank/DDBJ whole genome shotgun (WGS) entry which is preliminary data.</text>
</comment>
<accession>A0ACC2VZC9</accession>
<gene>
    <name evidence="1" type="ORF">QFC19_004034</name>
</gene>
<keyword evidence="2" id="KW-1185">Reference proteome</keyword>
<name>A0ACC2VZC9_9TREE</name>
<dbReference type="EMBL" id="JASBWR010000041">
    <property type="protein sequence ID" value="KAJ9104217.1"/>
    <property type="molecule type" value="Genomic_DNA"/>
</dbReference>
<protein>
    <submittedName>
        <fullName evidence="1">Uncharacterized protein</fullName>
    </submittedName>
</protein>
<evidence type="ECO:0000313" key="2">
    <source>
        <dbReference type="Proteomes" id="UP001241377"/>
    </source>
</evidence>
<proteinExistence type="predicted"/>